<feature type="transmembrane region" description="Helical" evidence="8">
    <location>
        <begin position="103"/>
        <end position="123"/>
    </location>
</feature>
<gene>
    <name evidence="11" type="ORF">PCAL00307_LOCUS4303</name>
    <name evidence="12" type="ORF">PECAL_1P29680</name>
</gene>
<evidence type="ECO:0000256" key="5">
    <source>
        <dbReference type="ARBA" id="ARBA00022989"/>
    </source>
</evidence>
<feature type="transmembrane region" description="Helical" evidence="8">
    <location>
        <begin position="402"/>
        <end position="420"/>
    </location>
</feature>
<dbReference type="FunFam" id="1.20.1740.10:FF:000013">
    <property type="entry name" value="Solute carrier family 12 member"/>
    <property type="match status" value="1"/>
</dbReference>
<feature type="transmembrane region" description="Helical" evidence="8">
    <location>
        <begin position="66"/>
        <end position="91"/>
    </location>
</feature>
<reference evidence="11" key="1">
    <citation type="submission" date="2021-01" db="EMBL/GenBank/DDBJ databases">
        <authorList>
            <person name="Corre E."/>
            <person name="Pelletier E."/>
            <person name="Niang G."/>
            <person name="Scheremetjew M."/>
            <person name="Finn R."/>
            <person name="Kale V."/>
            <person name="Holt S."/>
            <person name="Cochrane G."/>
            <person name="Meng A."/>
            <person name="Brown T."/>
            <person name="Cohen L."/>
        </authorList>
    </citation>
    <scope>NUCLEOTIDE SEQUENCE</scope>
    <source>
        <strain evidence="11">CCMP1756</strain>
    </source>
</reference>
<dbReference type="GO" id="GO:0055075">
    <property type="term" value="P:potassium ion homeostasis"/>
    <property type="evidence" value="ECO:0007669"/>
    <property type="project" value="TreeGrafter"/>
</dbReference>
<evidence type="ECO:0000256" key="2">
    <source>
        <dbReference type="ARBA" id="ARBA00010593"/>
    </source>
</evidence>
<feature type="region of interest" description="Disordered" evidence="7">
    <location>
        <begin position="785"/>
        <end position="849"/>
    </location>
</feature>
<keyword evidence="3" id="KW-0813">Transport</keyword>
<feature type="transmembrane region" description="Helical" evidence="8">
    <location>
        <begin position="432"/>
        <end position="451"/>
    </location>
</feature>
<dbReference type="InterPro" id="IPR018491">
    <property type="entry name" value="SLC12_C"/>
</dbReference>
<keyword evidence="6 8" id="KW-0472">Membrane</keyword>
<dbReference type="InterPro" id="IPR004841">
    <property type="entry name" value="AA-permease/SLC12A_dom"/>
</dbReference>
<feature type="domain" description="SLC12A transporter C-terminal" evidence="10">
    <location>
        <begin position="570"/>
        <end position="660"/>
    </location>
</feature>
<feature type="transmembrane region" description="Helical" evidence="8">
    <location>
        <begin position="178"/>
        <end position="199"/>
    </location>
</feature>
<evidence type="ECO:0000256" key="1">
    <source>
        <dbReference type="ARBA" id="ARBA00004141"/>
    </source>
</evidence>
<evidence type="ECO:0000256" key="3">
    <source>
        <dbReference type="ARBA" id="ARBA00022448"/>
    </source>
</evidence>
<dbReference type="OrthoDB" id="2020542at2759"/>
<comment type="similarity">
    <text evidence="2">Belongs to the SLC12A transporter family.</text>
</comment>
<dbReference type="AlphaFoldDB" id="A0A7S4E439"/>
<evidence type="ECO:0000256" key="7">
    <source>
        <dbReference type="SAM" id="MobiDB-lite"/>
    </source>
</evidence>
<feature type="domain" description="SLC12A transporter C-terminal" evidence="10">
    <location>
        <begin position="698"/>
        <end position="904"/>
    </location>
</feature>
<feature type="transmembrane region" description="Helical" evidence="8">
    <location>
        <begin position="273"/>
        <end position="295"/>
    </location>
</feature>
<evidence type="ECO:0000313" key="12">
    <source>
        <dbReference type="EMBL" id="CAH0366472.1"/>
    </source>
</evidence>
<organism evidence="11">
    <name type="scientific">Pelagomonas calceolata</name>
    <dbReference type="NCBI Taxonomy" id="35677"/>
    <lineage>
        <taxon>Eukaryota</taxon>
        <taxon>Sar</taxon>
        <taxon>Stramenopiles</taxon>
        <taxon>Ochrophyta</taxon>
        <taxon>Pelagophyceae</taxon>
        <taxon>Pelagomonadales</taxon>
        <taxon>Pelagomonadaceae</taxon>
        <taxon>Pelagomonas</taxon>
    </lineage>
</organism>
<protein>
    <recommendedName>
        <fullName evidence="14">Amino acid permease/ SLC12A domain-containing protein</fullName>
    </recommendedName>
</protein>
<sequence>MLATPRVRKSHVDSIVFEAESRRQEAAASAAKKFGTTKGVFVPTIQNIMGIILFVRVPFIVGQAGIIQGLGIVWLSCATALLTAMSMSAVATNGRPKSGGCYAIVKNSLGAQFGGVTGALLFLSKTFGAAMNVLGCVEVLQLSFPSTFGDLPMRMLGAIILTGLAVIAFVGVEYVVRFAVMFLFPVVLAVAAIWVGVVVHTVGDGKQSQGIVGISGQVLRNNLDAEYNQRAGVEWSFKACLALFFPAVTDVLAGSSLSGDLEDPQSSIPPGTIAAVVVTTIVFSIQVILVAGGSVRRDALIEFPLKDFPRVPRFVVKDLAWPHELIVVVGVFLSTLGAALQSLTGAPRVLAALGKDDLVPILRHFAPSGDGAPRKAILFCASLSMGLVMVGDLNAVAPFITLWYLTCYAIINMACAYLGYEKHPSFRPTYRLFKWQVSLLGACVCFFVMFYTHELNALGALAVAGLLYKYIETQPGASTTTAHGESELPIFEREPESPGASDSETETMCVSPAHRQGPSDWRSGSRFKTARNAMLALEEGDLQFKYWRPFVLFLCDIDADANYMWQRGMLDALAQLVRRGKGLALVNGVVIDEVAEPSLRKARKARRRLRALLRDRGVQGFADVVVSPSHEEGRKYLLQTKGLGYFRPNTVALGWPTDTKRDARGFLRTMDDTTAMLKTLLVFAGDRVFPGAKDPPLRGRVDVWMVFDLFPAAGLLLLIPFLLLRDDKWTQCELRLFVVSPRTDAGIEDDGKLEEAVKSMLKAGGVLAKVLVLRLGEEDDPRFARDASFATPTTPTRQQSMRTRARGLTRGSSLTAEEKEVFAEAFPPLPPEPPSPISPPSPMRRMESTAKTKLTKLLNEHSGSSELVLIRLPPRKRGQPPQEWMVSVDRLIEGLRRVILIRESGAEKVQFFQ</sequence>
<dbReference type="GO" id="GO:0055064">
    <property type="term" value="P:chloride ion homeostasis"/>
    <property type="evidence" value="ECO:0007669"/>
    <property type="project" value="TreeGrafter"/>
</dbReference>
<feature type="transmembrane region" description="Helical" evidence="8">
    <location>
        <begin position="155"/>
        <end position="172"/>
    </location>
</feature>
<dbReference type="Proteomes" id="UP000789595">
    <property type="component" value="Unassembled WGS sequence"/>
</dbReference>
<dbReference type="PANTHER" id="PTHR11827:SF73">
    <property type="entry name" value="KAZACHOC, ISOFORM G"/>
    <property type="match status" value="1"/>
</dbReference>
<feature type="compositionally biased region" description="Pro residues" evidence="7">
    <location>
        <begin position="827"/>
        <end position="842"/>
    </location>
</feature>
<feature type="transmembrane region" description="Helical" evidence="8">
    <location>
        <begin position="40"/>
        <end position="60"/>
    </location>
</feature>
<evidence type="ECO:0000256" key="4">
    <source>
        <dbReference type="ARBA" id="ARBA00022692"/>
    </source>
</evidence>
<dbReference type="GO" id="GO:0005886">
    <property type="term" value="C:plasma membrane"/>
    <property type="evidence" value="ECO:0007669"/>
    <property type="project" value="TreeGrafter"/>
</dbReference>
<keyword evidence="5 8" id="KW-1133">Transmembrane helix</keyword>
<dbReference type="Pfam" id="PF03522">
    <property type="entry name" value="SLC12"/>
    <property type="match status" value="2"/>
</dbReference>
<proteinExistence type="inferred from homology"/>
<name>A0A7S4E439_9STRA</name>
<evidence type="ECO:0000313" key="13">
    <source>
        <dbReference type="Proteomes" id="UP000789595"/>
    </source>
</evidence>
<dbReference type="GO" id="GO:1990573">
    <property type="term" value="P:potassium ion import across plasma membrane"/>
    <property type="evidence" value="ECO:0007669"/>
    <property type="project" value="TreeGrafter"/>
</dbReference>
<feature type="compositionally biased region" description="Basic and acidic residues" evidence="7">
    <location>
        <begin position="484"/>
        <end position="496"/>
    </location>
</feature>
<comment type="subcellular location">
    <subcellularLocation>
        <location evidence="1">Membrane</location>
        <topology evidence="1">Multi-pass membrane protein</topology>
    </subcellularLocation>
</comment>
<feature type="compositionally biased region" description="Polar residues" evidence="7">
    <location>
        <begin position="790"/>
        <end position="802"/>
    </location>
</feature>
<dbReference type="Pfam" id="PF00324">
    <property type="entry name" value="AA_permease"/>
    <property type="match status" value="1"/>
</dbReference>
<dbReference type="EMBL" id="CAKKNE010000001">
    <property type="protein sequence ID" value="CAH0366472.1"/>
    <property type="molecule type" value="Genomic_DNA"/>
</dbReference>
<dbReference type="EMBL" id="HBIW01005244">
    <property type="protein sequence ID" value="CAE0688869.1"/>
    <property type="molecule type" value="Transcribed_RNA"/>
</dbReference>
<keyword evidence="4 8" id="KW-0812">Transmembrane</keyword>
<evidence type="ECO:0000313" key="11">
    <source>
        <dbReference type="EMBL" id="CAE0688869.1"/>
    </source>
</evidence>
<evidence type="ECO:0000259" key="9">
    <source>
        <dbReference type="Pfam" id="PF00324"/>
    </source>
</evidence>
<dbReference type="InterPro" id="IPR004842">
    <property type="entry name" value="SLC12A_fam"/>
</dbReference>
<evidence type="ECO:0000259" key="10">
    <source>
        <dbReference type="Pfam" id="PF03522"/>
    </source>
</evidence>
<dbReference type="GO" id="GO:0006884">
    <property type="term" value="P:cell volume homeostasis"/>
    <property type="evidence" value="ECO:0007669"/>
    <property type="project" value="TreeGrafter"/>
</dbReference>
<dbReference type="GO" id="GO:0015379">
    <property type="term" value="F:potassium:chloride symporter activity"/>
    <property type="evidence" value="ECO:0007669"/>
    <property type="project" value="TreeGrafter"/>
</dbReference>
<reference evidence="12" key="2">
    <citation type="submission" date="2021-11" db="EMBL/GenBank/DDBJ databases">
        <authorList>
            <consortium name="Genoscope - CEA"/>
            <person name="William W."/>
        </authorList>
    </citation>
    <scope>NUCLEOTIDE SEQUENCE</scope>
</reference>
<dbReference type="Gene3D" id="1.20.1740.10">
    <property type="entry name" value="Amino acid/polyamine transporter I"/>
    <property type="match status" value="1"/>
</dbReference>
<evidence type="ECO:0000256" key="6">
    <source>
        <dbReference type="ARBA" id="ARBA00023136"/>
    </source>
</evidence>
<feature type="region of interest" description="Disordered" evidence="7">
    <location>
        <begin position="479"/>
        <end position="525"/>
    </location>
</feature>
<accession>A0A7S4E439</accession>
<feature type="domain" description="Amino acid permease/ SLC12A" evidence="9">
    <location>
        <begin position="39"/>
        <end position="473"/>
    </location>
</feature>
<evidence type="ECO:0008006" key="14">
    <source>
        <dbReference type="Google" id="ProtNLM"/>
    </source>
</evidence>
<dbReference type="PANTHER" id="PTHR11827">
    <property type="entry name" value="SOLUTE CARRIER FAMILY 12, CATION COTRANSPORTERS"/>
    <property type="match status" value="1"/>
</dbReference>
<keyword evidence="13" id="KW-1185">Reference proteome</keyword>
<evidence type="ECO:0000256" key="8">
    <source>
        <dbReference type="SAM" id="Phobius"/>
    </source>
</evidence>